<evidence type="ECO:0000256" key="1">
    <source>
        <dbReference type="SAM" id="MobiDB-lite"/>
    </source>
</evidence>
<dbReference type="OrthoDB" id="10020502at2759"/>
<sequence length="352" mass="40453">MRPSQDNQFPNRLDDCILVYKASSKHVESPTVSSSSSSSSSSLSVQSDPQYFFLIRHGIYLSTSRKDDGLIELGRKQAYAAAETIDVLAHSIEKSSNKSSRILFTDLIQSGYKRTYQTGLITGHRLEEIERLEQSFDNIYKCFKCWNEIHSIERFHERWKKIQRLFFSTSSNLNKTSKNYVIFSHGNLLSSIINFLMSGASLDQWQFGNIAPHCSVSVLSYKQGDLLPQIIFKPFQIVNQSLPITINNVNPKKMRLKEIITNGIINEQIWTLIINSIIPERVVGSYTDQISIISQFIPDNEEEARRILFIFNQYYSQIMTNKDKLCVIDTNLDSDNEEEEDDDDDDEEENDG</sequence>
<evidence type="ECO:0000313" key="4">
    <source>
        <dbReference type="Proteomes" id="UP000663882"/>
    </source>
</evidence>
<proteinExistence type="predicted"/>
<dbReference type="Pfam" id="PF00300">
    <property type="entry name" value="His_Phos_1"/>
    <property type="match status" value="1"/>
</dbReference>
<reference evidence="2" key="1">
    <citation type="submission" date="2021-02" db="EMBL/GenBank/DDBJ databases">
        <authorList>
            <person name="Nowell W R."/>
        </authorList>
    </citation>
    <scope>NUCLEOTIDE SEQUENCE</scope>
</reference>
<name>A0A815BZV9_9BILA</name>
<dbReference type="Gene3D" id="3.40.50.1240">
    <property type="entry name" value="Phosphoglycerate mutase-like"/>
    <property type="match status" value="1"/>
</dbReference>
<dbReference type="InterPro" id="IPR013078">
    <property type="entry name" value="His_Pase_superF_clade-1"/>
</dbReference>
<gene>
    <name evidence="3" type="ORF">OTI717_LOCUS30654</name>
    <name evidence="2" type="ORF">RFH988_LOCUS28574</name>
</gene>
<dbReference type="Proteomes" id="UP000663823">
    <property type="component" value="Unassembled WGS sequence"/>
</dbReference>
<evidence type="ECO:0000313" key="3">
    <source>
        <dbReference type="EMBL" id="CAF4031369.1"/>
    </source>
</evidence>
<comment type="caution">
    <text evidence="2">The sequence shown here is derived from an EMBL/GenBank/DDBJ whole genome shotgun (WGS) entry which is preliminary data.</text>
</comment>
<organism evidence="2 4">
    <name type="scientific">Rotaria sordida</name>
    <dbReference type="NCBI Taxonomy" id="392033"/>
    <lineage>
        <taxon>Eukaryota</taxon>
        <taxon>Metazoa</taxon>
        <taxon>Spiralia</taxon>
        <taxon>Gnathifera</taxon>
        <taxon>Rotifera</taxon>
        <taxon>Eurotatoria</taxon>
        <taxon>Bdelloidea</taxon>
        <taxon>Philodinida</taxon>
        <taxon>Philodinidae</taxon>
        <taxon>Rotaria</taxon>
    </lineage>
</organism>
<dbReference type="Proteomes" id="UP000663882">
    <property type="component" value="Unassembled WGS sequence"/>
</dbReference>
<dbReference type="EMBL" id="CAJNOO010002557">
    <property type="protein sequence ID" value="CAF1278592.1"/>
    <property type="molecule type" value="Genomic_DNA"/>
</dbReference>
<accession>A0A815BZV9</accession>
<dbReference type="SUPFAM" id="SSF53254">
    <property type="entry name" value="Phosphoglycerate mutase-like"/>
    <property type="match status" value="1"/>
</dbReference>
<feature type="region of interest" description="Disordered" evidence="1">
    <location>
        <begin position="332"/>
        <end position="352"/>
    </location>
</feature>
<dbReference type="InterPro" id="IPR029033">
    <property type="entry name" value="His_PPase_superfam"/>
</dbReference>
<protein>
    <submittedName>
        <fullName evidence="2">Uncharacterized protein</fullName>
    </submittedName>
</protein>
<dbReference type="EMBL" id="CAJOAX010008351">
    <property type="protein sequence ID" value="CAF4031369.1"/>
    <property type="molecule type" value="Genomic_DNA"/>
</dbReference>
<dbReference type="CDD" id="cd07067">
    <property type="entry name" value="HP_PGM_like"/>
    <property type="match status" value="1"/>
</dbReference>
<dbReference type="AlphaFoldDB" id="A0A815BZV9"/>
<evidence type="ECO:0000313" key="2">
    <source>
        <dbReference type="EMBL" id="CAF1278592.1"/>
    </source>
</evidence>